<evidence type="ECO:0000313" key="3">
    <source>
        <dbReference type="Proteomes" id="UP001301769"/>
    </source>
</evidence>
<name>A0AAN6Y532_9PEZI</name>
<keyword evidence="3" id="KW-1185">Reference proteome</keyword>
<protein>
    <submittedName>
        <fullName evidence="2">Uncharacterized protein</fullName>
    </submittedName>
</protein>
<proteinExistence type="predicted"/>
<feature type="compositionally biased region" description="Basic and acidic residues" evidence="1">
    <location>
        <begin position="402"/>
        <end position="413"/>
    </location>
</feature>
<feature type="region of interest" description="Disordered" evidence="1">
    <location>
        <begin position="1"/>
        <end position="27"/>
    </location>
</feature>
<dbReference type="EMBL" id="MU858120">
    <property type="protein sequence ID" value="KAK4212824.1"/>
    <property type="molecule type" value="Genomic_DNA"/>
</dbReference>
<evidence type="ECO:0000256" key="1">
    <source>
        <dbReference type="SAM" id="MobiDB-lite"/>
    </source>
</evidence>
<organism evidence="2 3">
    <name type="scientific">Rhypophila decipiens</name>
    <dbReference type="NCBI Taxonomy" id="261697"/>
    <lineage>
        <taxon>Eukaryota</taxon>
        <taxon>Fungi</taxon>
        <taxon>Dikarya</taxon>
        <taxon>Ascomycota</taxon>
        <taxon>Pezizomycotina</taxon>
        <taxon>Sordariomycetes</taxon>
        <taxon>Sordariomycetidae</taxon>
        <taxon>Sordariales</taxon>
        <taxon>Naviculisporaceae</taxon>
        <taxon>Rhypophila</taxon>
    </lineage>
</organism>
<reference evidence="2" key="2">
    <citation type="submission" date="2023-05" db="EMBL/GenBank/DDBJ databases">
        <authorList>
            <consortium name="Lawrence Berkeley National Laboratory"/>
            <person name="Steindorff A."/>
            <person name="Hensen N."/>
            <person name="Bonometti L."/>
            <person name="Westerberg I."/>
            <person name="Brannstrom I.O."/>
            <person name="Guillou S."/>
            <person name="Cros-Aarteil S."/>
            <person name="Calhoun S."/>
            <person name="Haridas S."/>
            <person name="Kuo A."/>
            <person name="Mondo S."/>
            <person name="Pangilinan J."/>
            <person name="Riley R."/>
            <person name="Labutti K."/>
            <person name="Andreopoulos B."/>
            <person name="Lipzen A."/>
            <person name="Chen C."/>
            <person name="Yanf M."/>
            <person name="Daum C."/>
            <person name="Ng V."/>
            <person name="Clum A."/>
            <person name="Ohm R."/>
            <person name="Martin F."/>
            <person name="Silar P."/>
            <person name="Natvig D."/>
            <person name="Lalanne C."/>
            <person name="Gautier V."/>
            <person name="Ament-Velasquez S.L."/>
            <person name="Kruys A."/>
            <person name="Hutchinson M.I."/>
            <person name="Powell A.J."/>
            <person name="Barry K."/>
            <person name="Miller A.N."/>
            <person name="Grigoriev I.V."/>
            <person name="Debuchy R."/>
            <person name="Gladieux P."/>
            <person name="Thoren M.H."/>
            <person name="Johannesson H."/>
        </authorList>
    </citation>
    <scope>NUCLEOTIDE SEQUENCE</scope>
    <source>
        <strain evidence="2">PSN293</strain>
    </source>
</reference>
<accession>A0AAN6Y532</accession>
<sequence>MATEDDPPLTGLVPQDESRGAANVTSVLDTQPPRYRATLLQKAGWPSGKGPAAADAQMNADLATLGCCFVVYRNIIQQIINRHVPVEEIAKIEQSIKDPAAITVWKFVIESRCPSKPDHAITELTAAAAMSKILSEHRGGSGFAAFARLGVFQALWDLEVLHPDRVYSKTQSHDWRLAEELNGTTRKERFQRPDFEWDGQGDLQAKYQDYTCLLHRKEKERELALKWRVPDVLRMSYQSDKEMPDIFSRIHTIELPGQSTPNGQSTAPGSHQYRLLGVVRTAKPDDEPMRDLVRIYDPYKQQMVILFQPSETVFFPADWTLAEPNRRFLLYYARIPDPGPPIPAFTPTEIRKNPYAWMSKFPTLWRLDPPQDEPRMGVTVGSQPGPSSSHLAQTQPVTHSSQDVDRQSKSPSS</sequence>
<reference evidence="2" key="1">
    <citation type="journal article" date="2023" name="Mol. Phylogenet. Evol.">
        <title>Genome-scale phylogeny and comparative genomics of the fungal order Sordariales.</title>
        <authorList>
            <person name="Hensen N."/>
            <person name="Bonometti L."/>
            <person name="Westerberg I."/>
            <person name="Brannstrom I.O."/>
            <person name="Guillou S."/>
            <person name="Cros-Aarteil S."/>
            <person name="Calhoun S."/>
            <person name="Haridas S."/>
            <person name="Kuo A."/>
            <person name="Mondo S."/>
            <person name="Pangilinan J."/>
            <person name="Riley R."/>
            <person name="LaButti K."/>
            <person name="Andreopoulos B."/>
            <person name="Lipzen A."/>
            <person name="Chen C."/>
            <person name="Yan M."/>
            <person name="Daum C."/>
            <person name="Ng V."/>
            <person name="Clum A."/>
            <person name="Steindorff A."/>
            <person name="Ohm R.A."/>
            <person name="Martin F."/>
            <person name="Silar P."/>
            <person name="Natvig D.O."/>
            <person name="Lalanne C."/>
            <person name="Gautier V."/>
            <person name="Ament-Velasquez S.L."/>
            <person name="Kruys A."/>
            <person name="Hutchinson M.I."/>
            <person name="Powell A.J."/>
            <person name="Barry K."/>
            <person name="Miller A.N."/>
            <person name="Grigoriev I.V."/>
            <person name="Debuchy R."/>
            <person name="Gladieux P."/>
            <person name="Hiltunen Thoren M."/>
            <person name="Johannesson H."/>
        </authorList>
    </citation>
    <scope>NUCLEOTIDE SEQUENCE</scope>
    <source>
        <strain evidence="2">PSN293</strain>
    </source>
</reference>
<gene>
    <name evidence="2" type="ORF">QBC37DRAFT_401158</name>
</gene>
<evidence type="ECO:0000313" key="2">
    <source>
        <dbReference type="EMBL" id="KAK4212824.1"/>
    </source>
</evidence>
<dbReference type="AlphaFoldDB" id="A0AAN6Y532"/>
<comment type="caution">
    <text evidence="2">The sequence shown here is derived from an EMBL/GenBank/DDBJ whole genome shotgun (WGS) entry which is preliminary data.</text>
</comment>
<feature type="region of interest" description="Disordered" evidence="1">
    <location>
        <begin position="368"/>
        <end position="413"/>
    </location>
</feature>
<feature type="compositionally biased region" description="Polar residues" evidence="1">
    <location>
        <begin position="380"/>
        <end position="401"/>
    </location>
</feature>
<dbReference type="Proteomes" id="UP001301769">
    <property type="component" value="Unassembled WGS sequence"/>
</dbReference>